<dbReference type="Gene3D" id="2.60.40.10">
    <property type="entry name" value="Immunoglobulins"/>
    <property type="match status" value="1"/>
</dbReference>
<keyword evidence="7" id="KW-1133">Transmembrane helix</keyword>
<comment type="caution">
    <text evidence="9">The sequence shown here is derived from an EMBL/GenBank/DDBJ whole genome shotgun (WGS) entry which is preliminary data.</text>
</comment>
<keyword evidence="7" id="KW-0812">Transmembrane</keyword>
<dbReference type="GO" id="GO:0051539">
    <property type="term" value="F:4 iron, 4 sulfur cluster binding"/>
    <property type="evidence" value="ECO:0007669"/>
    <property type="project" value="UniProtKB-KW"/>
</dbReference>
<dbReference type="OrthoDB" id="9811700at2"/>
<proteinExistence type="predicted"/>
<dbReference type="GO" id="GO:0005886">
    <property type="term" value="C:plasma membrane"/>
    <property type="evidence" value="ECO:0007669"/>
    <property type="project" value="TreeGrafter"/>
</dbReference>
<dbReference type="EMBL" id="SJFN01000009">
    <property type="protein sequence ID" value="TBW39067.1"/>
    <property type="molecule type" value="Genomic_DNA"/>
</dbReference>
<feature type="transmembrane region" description="Helical" evidence="7">
    <location>
        <begin position="76"/>
        <end position="97"/>
    </location>
</feature>
<keyword evidence="10" id="KW-1185">Reference proteome</keyword>
<evidence type="ECO:0000256" key="5">
    <source>
        <dbReference type="ARBA" id="ARBA00023004"/>
    </source>
</evidence>
<dbReference type="PROSITE" id="PS51379">
    <property type="entry name" value="4FE4S_FER_2"/>
    <property type="match status" value="1"/>
</dbReference>
<dbReference type="AlphaFoldDB" id="A0A4Q9VST5"/>
<dbReference type="Pfam" id="PF12801">
    <property type="entry name" value="Fer4_5"/>
    <property type="match status" value="1"/>
</dbReference>
<dbReference type="InterPro" id="IPR017900">
    <property type="entry name" value="4Fe4S_Fe_S_CS"/>
</dbReference>
<dbReference type="PROSITE" id="PS00198">
    <property type="entry name" value="4FE4S_FER_1"/>
    <property type="match status" value="1"/>
</dbReference>
<feature type="transmembrane region" description="Helical" evidence="7">
    <location>
        <begin position="149"/>
        <end position="168"/>
    </location>
</feature>
<dbReference type="PANTHER" id="PTHR30176:SF3">
    <property type="entry name" value="FERREDOXIN-TYPE PROTEIN NAPH"/>
    <property type="match status" value="1"/>
</dbReference>
<dbReference type="InterPro" id="IPR013783">
    <property type="entry name" value="Ig-like_fold"/>
</dbReference>
<evidence type="ECO:0000256" key="2">
    <source>
        <dbReference type="ARBA" id="ARBA00022485"/>
    </source>
</evidence>
<feature type="transmembrane region" description="Helical" evidence="7">
    <location>
        <begin position="26"/>
        <end position="44"/>
    </location>
</feature>
<sequence length="473" mass="53249">MEESFYAEHVKIYPAAVTGTYRRIKWTILALWLGFYFLLPFVRWHRGEGLPDQAVLLDLPGRRFYFFFIEIWPQEVYYFTGLLIIAAFTLFLMTAVAGRVWCGYLCPQTVWTDLFLGVERLIEGDRRERIQLDEGPTTVDKALRKTAKWLAWLVIGVCTGGAWVLYFADAPTLIGEVFTGRAGFVAYLWIGILTLTTYAFAGYMREQMCIYACPWPRIQAALTDEWALNVSYRTDRGEPRARFKEAARRRERGEPAGDCVDCYKCVAVCPTGTDIRLGSQLSCIQCGLCIDACDETMTKLGRETRLIAYDTTLNMERRAHGLPAIFKPIRPRTLLYAALIAITASIMLVTFVRRGFEGVNILHDRNPLYVVNSDGSVRNGYTVRLLNRAGQPRTFELSVEGTPPGTRIEAVGITESRDGRPVIAVGADRTREIRVAVVAPPDSLHATSTDVVFRIVDVADRTTAAAKDFFKAP</sequence>
<name>A0A4Q9VST5_9HYPH</name>
<organism evidence="9 10">
    <name type="scientific">Siculibacillus lacustris</name>
    <dbReference type="NCBI Taxonomy" id="1549641"/>
    <lineage>
        <taxon>Bacteria</taxon>
        <taxon>Pseudomonadati</taxon>
        <taxon>Pseudomonadota</taxon>
        <taxon>Alphaproteobacteria</taxon>
        <taxon>Hyphomicrobiales</taxon>
        <taxon>Ancalomicrobiaceae</taxon>
        <taxon>Siculibacillus</taxon>
    </lineage>
</organism>
<evidence type="ECO:0000256" key="6">
    <source>
        <dbReference type="ARBA" id="ARBA00023014"/>
    </source>
</evidence>
<keyword evidence="7" id="KW-0472">Membrane</keyword>
<evidence type="ECO:0000259" key="8">
    <source>
        <dbReference type="PROSITE" id="PS51379"/>
    </source>
</evidence>
<keyword evidence="5" id="KW-0408">Iron</keyword>
<gene>
    <name evidence="9" type="primary">ccoG</name>
    <name evidence="9" type="ORF">EYW49_07965</name>
</gene>
<dbReference type="Proteomes" id="UP000292781">
    <property type="component" value="Unassembled WGS sequence"/>
</dbReference>
<feature type="transmembrane region" description="Helical" evidence="7">
    <location>
        <begin position="180"/>
        <end position="201"/>
    </location>
</feature>
<evidence type="ECO:0000256" key="1">
    <source>
        <dbReference type="ARBA" id="ARBA00022448"/>
    </source>
</evidence>
<dbReference type="InterPro" id="IPR014116">
    <property type="entry name" value="Cyt_c_oxidase_cbb3_FixG"/>
</dbReference>
<dbReference type="InterPro" id="IPR017896">
    <property type="entry name" value="4Fe4S_Fe-S-bd"/>
</dbReference>
<dbReference type="PANTHER" id="PTHR30176">
    <property type="entry name" value="FERREDOXIN-TYPE PROTEIN NAPH"/>
    <property type="match status" value="1"/>
</dbReference>
<evidence type="ECO:0000256" key="4">
    <source>
        <dbReference type="ARBA" id="ARBA00022982"/>
    </source>
</evidence>
<dbReference type="InterPro" id="IPR051684">
    <property type="entry name" value="Electron_Trans/Redox"/>
</dbReference>
<evidence type="ECO:0000256" key="3">
    <source>
        <dbReference type="ARBA" id="ARBA00022723"/>
    </source>
</evidence>
<feature type="transmembrane region" description="Helical" evidence="7">
    <location>
        <begin position="334"/>
        <end position="352"/>
    </location>
</feature>
<protein>
    <submittedName>
        <fullName evidence="9">Cytochrome c oxidase accessory protein CcoG</fullName>
    </submittedName>
</protein>
<dbReference type="Pfam" id="PF11614">
    <property type="entry name" value="FixG_C"/>
    <property type="match status" value="1"/>
</dbReference>
<evidence type="ECO:0000313" key="9">
    <source>
        <dbReference type="EMBL" id="TBW39067.1"/>
    </source>
</evidence>
<dbReference type="SUPFAM" id="SSF54862">
    <property type="entry name" value="4Fe-4S ferredoxins"/>
    <property type="match status" value="1"/>
</dbReference>
<reference evidence="9 10" key="1">
    <citation type="submission" date="2019-02" db="EMBL/GenBank/DDBJ databases">
        <title>Siculibacillus lacustris gen. nov., sp. nov., a new rosette-forming bacterium isolated from a freshwater crater lake (Lake St. Ana, Romania).</title>
        <authorList>
            <person name="Felfoldi T."/>
            <person name="Marton Z."/>
            <person name="Szabo A."/>
            <person name="Mentes A."/>
            <person name="Boka K."/>
            <person name="Marialigeti K."/>
            <person name="Mathe I."/>
            <person name="Koncz M."/>
            <person name="Schumann P."/>
            <person name="Toth E."/>
        </authorList>
    </citation>
    <scope>NUCLEOTIDE SEQUENCE [LARGE SCALE GENOMIC DNA]</scope>
    <source>
        <strain evidence="9 10">SA-279</strain>
    </source>
</reference>
<keyword evidence="2" id="KW-0004">4Fe-4S</keyword>
<keyword evidence="1" id="KW-0813">Transport</keyword>
<feature type="domain" description="4Fe-4S ferredoxin-type" evidence="8">
    <location>
        <begin position="249"/>
        <end position="280"/>
    </location>
</feature>
<keyword evidence="6" id="KW-0411">Iron-sulfur</keyword>
<dbReference type="Pfam" id="PF13746">
    <property type="entry name" value="Fer4_18"/>
    <property type="match status" value="1"/>
</dbReference>
<dbReference type="GO" id="GO:0046872">
    <property type="term" value="F:metal ion binding"/>
    <property type="evidence" value="ECO:0007669"/>
    <property type="project" value="UniProtKB-KW"/>
</dbReference>
<dbReference type="NCBIfam" id="TIGR02745">
    <property type="entry name" value="ccoG_rdxA_fixG"/>
    <property type="match status" value="1"/>
</dbReference>
<keyword evidence="3" id="KW-0479">Metal-binding</keyword>
<evidence type="ECO:0000313" key="10">
    <source>
        <dbReference type="Proteomes" id="UP000292781"/>
    </source>
</evidence>
<accession>A0A4Q9VST5</accession>
<evidence type="ECO:0000256" key="7">
    <source>
        <dbReference type="SAM" id="Phobius"/>
    </source>
</evidence>
<dbReference type="InterPro" id="IPR032879">
    <property type="entry name" value="FixG_C"/>
</dbReference>
<keyword evidence="4" id="KW-0249">Electron transport</keyword>